<name>X6N1G9_RETFI</name>
<evidence type="ECO:0000313" key="3">
    <source>
        <dbReference type="Proteomes" id="UP000023152"/>
    </source>
</evidence>
<protein>
    <submittedName>
        <fullName evidence="2">Family 3 glycoside hydrolase</fullName>
    </submittedName>
</protein>
<dbReference type="AlphaFoldDB" id="X6N1G9"/>
<dbReference type="GO" id="GO:0031222">
    <property type="term" value="P:arabinan catabolic process"/>
    <property type="evidence" value="ECO:0007669"/>
    <property type="project" value="TreeGrafter"/>
</dbReference>
<dbReference type="InterPro" id="IPR013783">
    <property type="entry name" value="Ig-like_fold"/>
</dbReference>
<dbReference type="GO" id="GO:0009044">
    <property type="term" value="F:xylan 1,4-beta-xylosidase activity"/>
    <property type="evidence" value="ECO:0007669"/>
    <property type="project" value="InterPro"/>
</dbReference>
<evidence type="ECO:0000313" key="2">
    <source>
        <dbReference type="EMBL" id="ETO19579.1"/>
    </source>
</evidence>
<dbReference type="OrthoDB" id="47059at2759"/>
<reference evidence="2 3" key="1">
    <citation type="journal article" date="2013" name="Curr. Biol.">
        <title>The Genome of the Foraminiferan Reticulomyxa filosa.</title>
        <authorList>
            <person name="Glockner G."/>
            <person name="Hulsmann N."/>
            <person name="Schleicher M."/>
            <person name="Noegel A.A."/>
            <person name="Eichinger L."/>
            <person name="Gallinger C."/>
            <person name="Pawlowski J."/>
            <person name="Sierra R."/>
            <person name="Euteneuer U."/>
            <person name="Pillet L."/>
            <person name="Moustafa A."/>
            <person name="Platzer M."/>
            <person name="Groth M."/>
            <person name="Szafranski K."/>
            <person name="Schliwa M."/>
        </authorList>
    </citation>
    <scope>NUCLEOTIDE SEQUENCE [LARGE SCALE GENOMIC DNA]</scope>
</reference>
<dbReference type="Gene3D" id="3.40.50.1700">
    <property type="entry name" value="Glycoside hydrolase family 3 C-terminal domain"/>
    <property type="match status" value="1"/>
</dbReference>
<comment type="caution">
    <text evidence="2">The sequence shown here is derived from an EMBL/GenBank/DDBJ whole genome shotgun (WGS) entry which is preliminary data.</text>
</comment>
<evidence type="ECO:0000256" key="1">
    <source>
        <dbReference type="ARBA" id="ARBA00022801"/>
    </source>
</evidence>
<accession>X6N1G9</accession>
<dbReference type="PANTHER" id="PTHR42721">
    <property type="entry name" value="SUGAR HYDROLASE-RELATED"/>
    <property type="match status" value="1"/>
</dbReference>
<dbReference type="Proteomes" id="UP000023152">
    <property type="component" value="Unassembled WGS sequence"/>
</dbReference>
<dbReference type="PANTHER" id="PTHR42721:SF41">
    <property type="entry name" value="GLYCOSIDE HYDROLASE FAMILY 3 C-TERMINAL DOMAIN-CONTAINING PROTEIN"/>
    <property type="match status" value="1"/>
</dbReference>
<dbReference type="Gene3D" id="2.60.40.10">
    <property type="entry name" value="Immunoglobulins"/>
    <property type="match status" value="1"/>
</dbReference>
<dbReference type="EMBL" id="ASPP01013503">
    <property type="protein sequence ID" value="ETO19579.1"/>
    <property type="molecule type" value="Genomic_DNA"/>
</dbReference>
<dbReference type="InterPro" id="IPR036881">
    <property type="entry name" value="Glyco_hydro_3_C_sf"/>
</dbReference>
<organism evidence="2 3">
    <name type="scientific">Reticulomyxa filosa</name>
    <dbReference type="NCBI Taxonomy" id="46433"/>
    <lineage>
        <taxon>Eukaryota</taxon>
        <taxon>Sar</taxon>
        <taxon>Rhizaria</taxon>
        <taxon>Retaria</taxon>
        <taxon>Foraminifera</taxon>
        <taxon>Monothalamids</taxon>
        <taxon>Reticulomyxidae</taxon>
        <taxon>Reticulomyxa</taxon>
    </lineage>
</organism>
<dbReference type="GO" id="GO:0045493">
    <property type="term" value="P:xylan catabolic process"/>
    <property type="evidence" value="ECO:0007669"/>
    <property type="project" value="InterPro"/>
</dbReference>
<dbReference type="GO" id="GO:0046556">
    <property type="term" value="F:alpha-L-arabinofuranosidase activity"/>
    <property type="evidence" value="ECO:0007669"/>
    <property type="project" value="TreeGrafter"/>
</dbReference>
<dbReference type="InterPro" id="IPR044993">
    <property type="entry name" value="BXL"/>
</dbReference>
<sequence length="218" mass="24685">FFFKKKKIRIECLTYPGFAGAQAIVSTIAGDNNPGGKMAVTMYWSNYTSISNFEVMDLTEGCGKTYKYFKYGVLYPFAWGISYTQFSFQWAQNSTCNSPNGLNYCIYVKNVGSRKGTETIFLFVIPPSTIPSNESASSMKKHVISWTKIELLPQQTYYYQFTLNTTKDLTLYDNNGNGVIYDGQYTLSFTNGVDQNLQASYTVDSLQIVEKFPAPEQF</sequence>
<proteinExistence type="predicted"/>
<gene>
    <name evidence="2" type="ORF">RFI_17651</name>
</gene>
<dbReference type="SUPFAM" id="SSF52279">
    <property type="entry name" value="Beta-D-glucan exohydrolase, C-terminal domain"/>
    <property type="match status" value="1"/>
</dbReference>
<keyword evidence="3" id="KW-1185">Reference proteome</keyword>
<keyword evidence="1 2" id="KW-0378">Hydrolase</keyword>
<dbReference type="OMA" id="KGTETIF"/>
<feature type="non-terminal residue" evidence="2">
    <location>
        <position position="1"/>
    </location>
</feature>